<proteinExistence type="predicted"/>
<sequence length="193" mass="21350">MSRNKNDAKGVGASAKVHSSVVANLWLSNGATSPLKGEGVIVPLFSIDAFCTNKADDHRLSHELALSVKPHIIAMLEECKARIAEQSLELENQDEFSYLANVDVQDGITETYTLTISKGMSSHLTSLFLNLFVLQDRLQIKIHMLSKHGLVSKKSARKMSSDALKALKACMDKIHVFCLQFHRNRKELISSVS</sequence>
<accession>A0ABX5LZM5</accession>
<comment type="caution">
    <text evidence="1">The sequence shown here is derived from an EMBL/GenBank/DDBJ whole genome shotgun (WGS) entry which is preliminary data.</text>
</comment>
<keyword evidence="2" id="KW-1185">Reference proteome</keyword>
<evidence type="ECO:0000313" key="1">
    <source>
        <dbReference type="EMBL" id="PXF32079.1"/>
    </source>
</evidence>
<dbReference type="EMBL" id="LAPT01000025">
    <property type="protein sequence ID" value="PXF32079.1"/>
    <property type="molecule type" value="Genomic_DNA"/>
</dbReference>
<organism evidence="1 2">
    <name type="scientific">Pokkaliibacter plantistimulans</name>
    <dbReference type="NCBI Taxonomy" id="1635171"/>
    <lineage>
        <taxon>Bacteria</taxon>
        <taxon>Pseudomonadati</taxon>
        <taxon>Pseudomonadota</taxon>
        <taxon>Gammaproteobacteria</taxon>
        <taxon>Oceanospirillales</taxon>
        <taxon>Balneatrichaceae</taxon>
        <taxon>Pokkaliibacter</taxon>
    </lineage>
</organism>
<dbReference type="RefSeq" id="WP_110186587.1">
    <property type="nucleotide sequence ID" value="NZ_LAPT01000025.1"/>
</dbReference>
<reference evidence="1 2" key="1">
    <citation type="submission" date="2015-03" db="EMBL/GenBank/DDBJ databases">
        <authorList>
            <person name="Krishnan R."/>
            <person name="Midha S."/>
            <person name="Patil P.B."/>
            <person name="Rameshkumar N."/>
        </authorList>
    </citation>
    <scope>NUCLEOTIDE SEQUENCE [LARGE SCALE GENOMIC DNA]</scope>
    <source>
        <strain evidence="1 2">L1E11</strain>
    </source>
</reference>
<dbReference type="Proteomes" id="UP000248090">
    <property type="component" value="Unassembled WGS sequence"/>
</dbReference>
<protein>
    <submittedName>
        <fullName evidence="1">Uncharacterized protein</fullName>
    </submittedName>
</protein>
<evidence type="ECO:0000313" key="2">
    <source>
        <dbReference type="Proteomes" id="UP000248090"/>
    </source>
</evidence>
<gene>
    <name evidence="1" type="ORF">WH50_06370</name>
</gene>
<name>A0ABX5LZM5_9GAMM</name>